<comment type="cofactor">
    <cofactor evidence="1">
        <name>heme</name>
        <dbReference type="ChEBI" id="CHEBI:30413"/>
    </cofactor>
</comment>
<dbReference type="EMBL" id="KN847523">
    <property type="protein sequence ID" value="KIV90665.1"/>
    <property type="molecule type" value="Genomic_DNA"/>
</dbReference>
<keyword evidence="1" id="KW-0349">Heme</keyword>
<dbReference type="GO" id="GO:0016705">
    <property type="term" value="F:oxidoreductase activity, acting on paired donors, with incorporation or reduction of molecular oxygen"/>
    <property type="evidence" value="ECO:0007669"/>
    <property type="project" value="InterPro"/>
</dbReference>
<dbReference type="PRINTS" id="PR00385">
    <property type="entry name" value="P450"/>
</dbReference>
<dbReference type="OMA" id="ECMDHMA"/>
<evidence type="ECO:0000313" key="4">
    <source>
        <dbReference type="Proteomes" id="UP000054302"/>
    </source>
</evidence>
<keyword evidence="2" id="KW-0732">Signal</keyword>
<dbReference type="CDD" id="cd11059">
    <property type="entry name" value="CYP_fungal"/>
    <property type="match status" value="1"/>
</dbReference>
<proteinExistence type="predicted"/>
<dbReference type="InterPro" id="IPR001128">
    <property type="entry name" value="Cyt_P450"/>
</dbReference>
<evidence type="ECO:0000313" key="3">
    <source>
        <dbReference type="EMBL" id="KIV90665.1"/>
    </source>
</evidence>
<evidence type="ECO:0008006" key="5">
    <source>
        <dbReference type="Google" id="ProtNLM"/>
    </source>
</evidence>
<feature type="chain" id="PRO_5002245976" description="Cytochrome P450" evidence="2">
    <location>
        <begin position="23"/>
        <end position="474"/>
    </location>
</feature>
<dbReference type="InterPro" id="IPR050121">
    <property type="entry name" value="Cytochrome_P450_monoxygenase"/>
</dbReference>
<sequence>MWGLTVLLLGWFLVVVVEGCVALRTKVPGPWYNNFTSMVLKYHEFSKNRRLWIHHLHRRYGPVVRLSPNEVSFANLDGMKEIYQSGGSGYDKTEFYDLFKQYNNRTMFSTLNRHDHARRKKLFAEKYAMTNVVNSDIIQGIEQRAASVVAKCTESLGGHLDVYVTLHCYALDCASHFLFNPGGTDSLNNPNDLRLMQELSYHDSIRQRWIQHYWPILDRVNTIFRPKAIPLSSNYVLGQAQNTKGQSSSLLYKLQSKSSGLPAIKIAAECMDHMAAGIDTTGDALCFLMHELSLPRCQHIQKHLHQEIVDNPDVKTNDLVYLDAVVKEGLRLFPPIPMSLPRYVPREGHNISGYDIPGGSIVSCQAYTLHLLNPDVFPEGDRFLPERWLEKEGEAERNRLFFAFASGGRGCIGKSLALMEMKTLLREVYGRFITKVSPQMKGDMSIDDQIIASRPKDQTCLLEFERLAEIVEPV</sequence>
<dbReference type="Proteomes" id="UP000054302">
    <property type="component" value="Unassembled WGS sequence"/>
</dbReference>
<dbReference type="Gene3D" id="1.10.630.10">
    <property type="entry name" value="Cytochrome P450"/>
    <property type="match status" value="1"/>
</dbReference>
<dbReference type="InterPro" id="IPR036396">
    <property type="entry name" value="Cyt_P450_sf"/>
</dbReference>
<evidence type="ECO:0000256" key="1">
    <source>
        <dbReference type="PIRSR" id="PIRSR602401-1"/>
    </source>
</evidence>
<dbReference type="AlphaFoldDB" id="A0A0D1WNP9"/>
<dbReference type="HOGENOM" id="CLU_001570_14_2_1"/>
<keyword evidence="1" id="KW-0479">Metal-binding</keyword>
<dbReference type="PANTHER" id="PTHR24305:SF164">
    <property type="entry name" value="P450, PUTATIVE (EUROFUNG)-RELATED"/>
    <property type="match status" value="1"/>
</dbReference>
<dbReference type="Pfam" id="PF00067">
    <property type="entry name" value="p450"/>
    <property type="match status" value="1"/>
</dbReference>
<dbReference type="GO" id="GO:0004497">
    <property type="term" value="F:monooxygenase activity"/>
    <property type="evidence" value="ECO:0007669"/>
    <property type="project" value="InterPro"/>
</dbReference>
<dbReference type="InterPro" id="IPR002401">
    <property type="entry name" value="Cyt_P450_E_grp-I"/>
</dbReference>
<accession>A0A0D1WNP9</accession>
<evidence type="ECO:0000256" key="2">
    <source>
        <dbReference type="SAM" id="SignalP"/>
    </source>
</evidence>
<protein>
    <recommendedName>
        <fullName evidence="5">Cytochrome P450</fullName>
    </recommendedName>
</protein>
<dbReference type="PRINTS" id="PR00463">
    <property type="entry name" value="EP450I"/>
</dbReference>
<dbReference type="GeneID" id="27323142"/>
<reference evidence="3 4" key="1">
    <citation type="submission" date="2015-01" db="EMBL/GenBank/DDBJ databases">
        <title>The Genome Sequence of Exophiala mesophila CBS40295.</title>
        <authorList>
            <consortium name="The Broad Institute Genomics Platform"/>
            <person name="Cuomo C."/>
            <person name="de Hoog S."/>
            <person name="Gorbushina A."/>
            <person name="Stielow B."/>
            <person name="Teixiera M."/>
            <person name="Abouelleil A."/>
            <person name="Chapman S.B."/>
            <person name="Priest M."/>
            <person name="Young S.K."/>
            <person name="Wortman J."/>
            <person name="Nusbaum C."/>
            <person name="Birren B."/>
        </authorList>
    </citation>
    <scope>NUCLEOTIDE SEQUENCE [LARGE SCALE GENOMIC DNA]</scope>
    <source>
        <strain evidence="3 4">CBS 40295</strain>
    </source>
</reference>
<feature type="signal peptide" evidence="2">
    <location>
        <begin position="1"/>
        <end position="22"/>
    </location>
</feature>
<name>A0A0D1WNP9_EXOME</name>
<feature type="binding site" description="axial binding residue" evidence="1">
    <location>
        <position position="411"/>
    </location>
    <ligand>
        <name>heme</name>
        <dbReference type="ChEBI" id="CHEBI:30413"/>
    </ligand>
    <ligandPart>
        <name>Fe</name>
        <dbReference type="ChEBI" id="CHEBI:18248"/>
    </ligandPart>
</feature>
<dbReference type="STRING" id="212818.A0A0D1WNP9"/>
<dbReference type="GO" id="GO:0005506">
    <property type="term" value="F:iron ion binding"/>
    <property type="evidence" value="ECO:0007669"/>
    <property type="project" value="InterPro"/>
</dbReference>
<dbReference type="VEuPathDB" id="FungiDB:PV10_05297"/>
<dbReference type="PANTHER" id="PTHR24305">
    <property type="entry name" value="CYTOCHROME P450"/>
    <property type="match status" value="1"/>
</dbReference>
<keyword evidence="1" id="KW-0408">Iron</keyword>
<dbReference type="OrthoDB" id="1470350at2759"/>
<dbReference type="SUPFAM" id="SSF48264">
    <property type="entry name" value="Cytochrome P450"/>
    <property type="match status" value="1"/>
</dbReference>
<dbReference type="GO" id="GO:0020037">
    <property type="term" value="F:heme binding"/>
    <property type="evidence" value="ECO:0007669"/>
    <property type="project" value="InterPro"/>
</dbReference>
<dbReference type="RefSeq" id="XP_016222239.1">
    <property type="nucleotide sequence ID" value="XM_016369946.1"/>
</dbReference>
<organism evidence="3 4">
    <name type="scientific">Exophiala mesophila</name>
    <name type="common">Black yeast-like fungus</name>
    <dbReference type="NCBI Taxonomy" id="212818"/>
    <lineage>
        <taxon>Eukaryota</taxon>
        <taxon>Fungi</taxon>
        <taxon>Dikarya</taxon>
        <taxon>Ascomycota</taxon>
        <taxon>Pezizomycotina</taxon>
        <taxon>Eurotiomycetes</taxon>
        <taxon>Chaetothyriomycetidae</taxon>
        <taxon>Chaetothyriales</taxon>
        <taxon>Herpotrichiellaceae</taxon>
        <taxon>Exophiala</taxon>
    </lineage>
</organism>
<gene>
    <name evidence="3" type="ORF">PV10_05297</name>
</gene>
<keyword evidence="4" id="KW-1185">Reference proteome</keyword>